<dbReference type="SUPFAM" id="SSF48600">
    <property type="entry name" value="Chorismate mutase II"/>
    <property type="match status" value="1"/>
</dbReference>
<dbReference type="PROSITE" id="PS51168">
    <property type="entry name" value="CHORISMATE_MUT_2"/>
    <property type="match status" value="1"/>
</dbReference>
<dbReference type="InterPro" id="IPR036979">
    <property type="entry name" value="CM_dom_sf"/>
</dbReference>
<protein>
    <submittedName>
        <fullName evidence="3">Chorismate mutase</fullName>
    </submittedName>
</protein>
<accession>A0ABS2EMK6</accession>
<proteinExistence type="predicted"/>
<dbReference type="RefSeq" id="WP_204776104.1">
    <property type="nucleotide sequence ID" value="NZ_JACJJQ010000008.1"/>
</dbReference>
<dbReference type="InterPro" id="IPR036263">
    <property type="entry name" value="Chorismate_II_sf"/>
</dbReference>
<reference evidence="3 4" key="1">
    <citation type="journal article" date="2021" name="Sci. Rep.">
        <title>The distribution of antibiotic resistance genes in chicken gut microbiota commensals.</title>
        <authorList>
            <person name="Juricova H."/>
            <person name="Matiasovicova J."/>
            <person name="Kubasova T."/>
            <person name="Cejkova D."/>
            <person name="Rychlik I."/>
        </authorList>
    </citation>
    <scope>NUCLEOTIDE SEQUENCE [LARGE SCALE GENOMIC DNA]</scope>
    <source>
        <strain evidence="3 4">An810</strain>
    </source>
</reference>
<evidence type="ECO:0000313" key="4">
    <source>
        <dbReference type="Proteomes" id="UP000776629"/>
    </source>
</evidence>
<dbReference type="PANTHER" id="PTHR38041">
    <property type="entry name" value="CHORISMATE MUTASE"/>
    <property type="match status" value="1"/>
</dbReference>
<keyword evidence="1" id="KW-0413">Isomerase</keyword>
<dbReference type="Gene3D" id="1.20.59.10">
    <property type="entry name" value="Chorismate mutase"/>
    <property type="match status" value="1"/>
</dbReference>
<keyword evidence="4" id="KW-1185">Reference proteome</keyword>
<dbReference type="InterPro" id="IPR002701">
    <property type="entry name" value="CM_II_prokaryot"/>
</dbReference>
<dbReference type="Pfam" id="PF01817">
    <property type="entry name" value="CM_2"/>
    <property type="match status" value="1"/>
</dbReference>
<evidence type="ECO:0000313" key="3">
    <source>
        <dbReference type="EMBL" id="MBM6753658.1"/>
    </source>
</evidence>
<dbReference type="EMBL" id="JACJJQ010000008">
    <property type="protein sequence ID" value="MBM6753658.1"/>
    <property type="molecule type" value="Genomic_DNA"/>
</dbReference>
<evidence type="ECO:0000256" key="1">
    <source>
        <dbReference type="ARBA" id="ARBA00023235"/>
    </source>
</evidence>
<comment type="caution">
    <text evidence="3">The sequence shown here is derived from an EMBL/GenBank/DDBJ whole genome shotgun (WGS) entry which is preliminary data.</text>
</comment>
<dbReference type="Proteomes" id="UP000776629">
    <property type="component" value="Unassembled WGS sequence"/>
</dbReference>
<feature type="domain" description="Chorismate mutase" evidence="2">
    <location>
        <begin position="1"/>
        <end position="84"/>
    </location>
</feature>
<dbReference type="InterPro" id="IPR051331">
    <property type="entry name" value="Chorismate_mutase-related"/>
</dbReference>
<organism evidence="3 4">
    <name type="scientific">Limosilactobacillus alvi</name>
    <dbReference type="NCBI Taxonomy" id="990412"/>
    <lineage>
        <taxon>Bacteria</taxon>
        <taxon>Bacillati</taxon>
        <taxon>Bacillota</taxon>
        <taxon>Bacilli</taxon>
        <taxon>Lactobacillales</taxon>
        <taxon>Lactobacillaceae</taxon>
        <taxon>Limosilactobacillus</taxon>
    </lineage>
</organism>
<name>A0ABS2EMK6_9LACO</name>
<dbReference type="SMART" id="SM00830">
    <property type="entry name" value="CM_2"/>
    <property type="match status" value="1"/>
</dbReference>
<sequence length="84" mass="9623">MADLNQLRHEIDTINQQLEQLLIQRFNLVTEVGNLKQTTQLPVCDPQREAEILAQVGQADPSLKEPLQQVFKTIMAQSRALERQ</sequence>
<gene>
    <name evidence="3" type="ORF">H5993_02620</name>
</gene>
<dbReference type="PANTHER" id="PTHR38041:SF1">
    <property type="entry name" value="CHORISMATE MUTASE"/>
    <property type="match status" value="1"/>
</dbReference>
<evidence type="ECO:0000259" key="2">
    <source>
        <dbReference type="PROSITE" id="PS51168"/>
    </source>
</evidence>